<dbReference type="Proteomes" id="UP000267841">
    <property type="component" value="Unassembled WGS sequence"/>
</dbReference>
<protein>
    <submittedName>
        <fullName evidence="10">CBS domain containing-hemolysin-like protein</fullName>
    </submittedName>
</protein>
<dbReference type="Pfam" id="PF01595">
    <property type="entry name" value="CNNM"/>
    <property type="match status" value="1"/>
</dbReference>
<evidence type="ECO:0000313" key="11">
    <source>
        <dbReference type="Proteomes" id="UP000267841"/>
    </source>
</evidence>
<sequence>MELIGFFIGVAFFIALEGFFAGSEIALLSADKGALRAVLRKKRYSFVAHFLENPEEYITLTMLGYTVSIVFAATLYTLALMSATKYLPGISGYEVLLAETLVIFTIIFGEIIPKSFFQHYANKLVIPSLFVLDKFRIPLKPFLVLAKVISRAISSRFARTHVSVRREDIIELLREKKTFAEYEGLVVSNILSFKDRRVGEIVKPLYEIVMIAENTNVAQAVEKIKESGYSRIPVYRVRVDDIVGYVSAYDLLDAQPEEPLRGYIRKILVFSEYTPLPEVISEFKKRKEHIGVVVDERGVIIGIVTLEDILREIVGSIQTDKGEEELIREISKDVWIADGKLELNELARITGVKIPEGNYSTLGGFLSYLAGRIPKEGETFKVENFMFKVVSKDNRKVKKVLVEKLSKEEK</sequence>
<gene>
    <name evidence="10" type="ORF">BCF55_0665</name>
</gene>
<evidence type="ECO:0000259" key="9">
    <source>
        <dbReference type="PROSITE" id="PS51371"/>
    </source>
</evidence>
<dbReference type="PANTHER" id="PTHR22777">
    <property type="entry name" value="HEMOLYSIN-RELATED"/>
    <property type="match status" value="1"/>
</dbReference>
<comment type="caution">
    <text evidence="10">The sequence shown here is derived from an EMBL/GenBank/DDBJ whole genome shotgun (WGS) entry which is preliminary data.</text>
</comment>
<feature type="transmembrane region" description="Helical" evidence="8">
    <location>
        <begin position="57"/>
        <end position="81"/>
    </location>
</feature>
<keyword evidence="3" id="KW-0677">Repeat</keyword>
<dbReference type="Pfam" id="PF03471">
    <property type="entry name" value="CorC_HlyC"/>
    <property type="match status" value="1"/>
</dbReference>
<dbReference type="GO" id="GO:0005886">
    <property type="term" value="C:plasma membrane"/>
    <property type="evidence" value="ECO:0007669"/>
    <property type="project" value="TreeGrafter"/>
</dbReference>
<keyword evidence="6 8" id="KW-0472">Membrane</keyword>
<dbReference type="CDD" id="cd04590">
    <property type="entry name" value="CBS_pair_CorC_HlyC_assoc"/>
    <property type="match status" value="1"/>
</dbReference>
<dbReference type="InterPro" id="IPR005170">
    <property type="entry name" value="Transptr-assoc_dom"/>
</dbReference>
<evidence type="ECO:0000313" key="10">
    <source>
        <dbReference type="EMBL" id="RLJ70394.1"/>
    </source>
</evidence>
<keyword evidence="4 8" id="KW-1133">Transmembrane helix</keyword>
<evidence type="ECO:0000256" key="7">
    <source>
        <dbReference type="PROSITE-ProRule" id="PRU00703"/>
    </source>
</evidence>
<feature type="domain" description="CBS" evidence="9">
    <location>
        <begin position="263"/>
        <end position="319"/>
    </location>
</feature>
<dbReference type="Pfam" id="PF00571">
    <property type="entry name" value="CBS"/>
    <property type="match status" value="2"/>
</dbReference>
<dbReference type="PROSITE" id="PS51371">
    <property type="entry name" value="CBS"/>
    <property type="match status" value="2"/>
</dbReference>
<name>A0A497XQ64_9AQUI</name>
<evidence type="ECO:0000256" key="1">
    <source>
        <dbReference type="ARBA" id="ARBA00004141"/>
    </source>
</evidence>
<dbReference type="Gene3D" id="3.10.580.10">
    <property type="entry name" value="CBS-domain"/>
    <property type="match status" value="1"/>
</dbReference>
<keyword evidence="2 8" id="KW-0812">Transmembrane</keyword>
<accession>A0A497XQ64</accession>
<dbReference type="InterPro" id="IPR002550">
    <property type="entry name" value="CNNM"/>
</dbReference>
<feature type="transmembrane region" description="Helical" evidence="8">
    <location>
        <begin position="93"/>
        <end position="112"/>
    </location>
</feature>
<dbReference type="SUPFAM" id="SSF54631">
    <property type="entry name" value="CBS-domain pair"/>
    <property type="match status" value="1"/>
</dbReference>
<evidence type="ECO:0000256" key="4">
    <source>
        <dbReference type="ARBA" id="ARBA00022989"/>
    </source>
</evidence>
<evidence type="ECO:0000256" key="5">
    <source>
        <dbReference type="ARBA" id="ARBA00023122"/>
    </source>
</evidence>
<keyword evidence="5 7" id="KW-0129">CBS domain</keyword>
<dbReference type="InterPro" id="IPR000644">
    <property type="entry name" value="CBS_dom"/>
</dbReference>
<dbReference type="SUPFAM" id="SSF56176">
    <property type="entry name" value="FAD-binding/transporter-associated domain-like"/>
    <property type="match status" value="1"/>
</dbReference>
<evidence type="ECO:0000256" key="8">
    <source>
        <dbReference type="SAM" id="Phobius"/>
    </source>
</evidence>
<dbReference type="SMART" id="SM01091">
    <property type="entry name" value="CorC_HlyC"/>
    <property type="match status" value="1"/>
</dbReference>
<dbReference type="SMART" id="SM00116">
    <property type="entry name" value="CBS"/>
    <property type="match status" value="2"/>
</dbReference>
<feature type="domain" description="CBS" evidence="9">
    <location>
        <begin position="202"/>
        <end position="262"/>
    </location>
</feature>
<proteinExistence type="predicted"/>
<evidence type="ECO:0000256" key="3">
    <source>
        <dbReference type="ARBA" id="ARBA00022737"/>
    </source>
</evidence>
<dbReference type="InterPro" id="IPR044751">
    <property type="entry name" value="Ion_transp-like_CBS"/>
</dbReference>
<dbReference type="Gene3D" id="3.30.465.10">
    <property type="match status" value="1"/>
</dbReference>
<evidence type="ECO:0000256" key="2">
    <source>
        <dbReference type="ARBA" id="ARBA00022692"/>
    </source>
</evidence>
<dbReference type="RefSeq" id="WP_121009942.1">
    <property type="nucleotide sequence ID" value="NZ_RCCJ01000001.1"/>
</dbReference>
<organism evidence="10 11">
    <name type="scientific">Hydrogenivirga caldilitoris</name>
    <dbReference type="NCBI Taxonomy" id="246264"/>
    <lineage>
        <taxon>Bacteria</taxon>
        <taxon>Pseudomonadati</taxon>
        <taxon>Aquificota</taxon>
        <taxon>Aquificia</taxon>
        <taxon>Aquificales</taxon>
        <taxon>Aquificaceae</taxon>
        <taxon>Hydrogenivirga</taxon>
    </lineage>
</organism>
<dbReference type="InterPro" id="IPR016169">
    <property type="entry name" value="FAD-bd_PCMH_sub2"/>
</dbReference>
<dbReference type="OrthoDB" id="9798188at2"/>
<reference evidence="10 11" key="1">
    <citation type="submission" date="2018-10" db="EMBL/GenBank/DDBJ databases">
        <title>Genomic Encyclopedia of Archaeal and Bacterial Type Strains, Phase II (KMG-II): from individual species to whole genera.</title>
        <authorList>
            <person name="Goeker M."/>
        </authorList>
    </citation>
    <scope>NUCLEOTIDE SEQUENCE [LARGE SCALE GENOMIC DNA]</scope>
    <source>
        <strain evidence="10 11">DSM 16510</strain>
    </source>
</reference>
<dbReference type="InterPro" id="IPR036318">
    <property type="entry name" value="FAD-bd_PCMH-like_sf"/>
</dbReference>
<dbReference type="AlphaFoldDB" id="A0A497XQ64"/>
<keyword evidence="11" id="KW-1185">Reference proteome</keyword>
<dbReference type="EMBL" id="RCCJ01000001">
    <property type="protein sequence ID" value="RLJ70394.1"/>
    <property type="molecule type" value="Genomic_DNA"/>
</dbReference>
<evidence type="ECO:0000256" key="6">
    <source>
        <dbReference type="ARBA" id="ARBA00023136"/>
    </source>
</evidence>
<dbReference type="GO" id="GO:0050660">
    <property type="term" value="F:flavin adenine dinucleotide binding"/>
    <property type="evidence" value="ECO:0007669"/>
    <property type="project" value="InterPro"/>
</dbReference>
<dbReference type="InterPro" id="IPR046342">
    <property type="entry name" value="CBS_dom_sf"/>
</dbReference>
<dbReference type="PANTHER" id="PTHR22777:SF17">
    <property type="entry name" value="UPF0053 PROTEIN SLL0260"/>
    <property type="match status" value="1"/>
</dbReference>
<comment type="subcellular location">
    <subcellularLocation>
        <location evidence="1">Membrane</location>
        <topology evidence="1">Multi-pass membrane protein</topology>
    </subcellularLocation>
</comment>